<evidence type="ECO:0000256" key="1">
    <source>
        <dbReference type="ARBA" id="ARBA00022741"/>
    </source>
</evidence>
<evidence type="ECO:0000256" key="2">
    <source>
        <dbReference type="ARBA" id="ARBA00022840"/>
    </source>
</evidence>
<dbReference type="AlphaFoldDB" id="A0A699YU60"/>
<keyword evidence="4" id="KW-1185">Reference proteome</keyword>
<organism evidence="3 4">
    <name type="scientific">Haematococcus lacustris</name>
    <name type="common">Green alga</name>
    <name type="synonym">Haematococcus pluvialis</name>
    <dbReference type="NCBI Taxonomy" id="44745"/>
    <lineage>
        <taxon>Eukaryota</taxon>
        <taxon>Viridiplantae</taxon>
        <taxon>Chlorophyta</taxon>
        <taxon>core chlorophytes</taxon>
        <taxon>Chlorophyceae</taxon>
        <taxon>CS clade</taxon>
        <taxon>Chlamydomonadales</taxon>
        <taxon>Haematococcaceae</taxon>
        <taxon>Haematococcus</taxon>
    </lineage>
</organism>
<evidence type="ECO:0000313" key="4">
    <source>
        <dbReference type="Proteomes" id="UP000485058"/>
    </source>
</evidence>
<keyword evidence="2" id="KW-0067">ATP-binding</keyword>
<feature type="non-terminal residue" evidence="3">
    <location>
        <position position="105"/>
    </location>
</feature>
<dbReference type="GO" id="GO:0005524">
    <property type="term" value="F:ATP binding"/>
    <property type="evidence" value="ECO:0007669"/>
    <property type="project" value="UniProtKB-KW"/>
</dbReference>
<sequence length="105" mass="11825">MKKMVVILTGDEAQIDQLLAAFPGLQSRFSERLHFPDFSCKDACSLLRKQVETKHGLELDPQALTGLPDLMQQLIAAPGWCNGWDVNAWANRVWATWSLRATVEQ</sequence>
<feature type="non-terminal residue" evidence="3">
    <location>
        <position position="1"/>
    </location>
</feature>
<accession>A0A699YU60</accession>
<reference evidence="3 4" key="1">
    <citation type="submission" date="2020-02" db="EMBL/GenBank/DDBJ databases">
        <title>Draft genome sequence of Haematococcus lacustris strain NIES-144.</title>
        <authorList>
            <person name="Morimoto D."/>
            <person name="Nakagawa S."/>
            <person name="Yoshida T."/>
            <person name="Sawayama S."/>
        </authorList>
    </citation>
    <scope>NUCLEOTIDE SEQUENCE [LARGE SCALE GENOMIC DNA]</scope>
    <source>
        <strain evidence="3 4">NIES-144</strain>
    </source>
</reference>
<proteinExistence type="predicted"/>
<dbReference type="PRINTS" id="PR00819">
    <property type="entry name" value="CBXCFQXSUPER"/>
</dbReference>
<dbReference type="Proteomes" id="UP000485058">
    <property type="component" value="Unassembled WGS sequence"/>
</dbReference>
<comment type="caution">
    <text evidence="3">The sequence shown here is derived from an EMBL/GenBank/DDBJ whole genome shotgun (WGS) entry which is preliminary data.</text>
</comment>
<gene>
    <name evidence="3" type="ORF">HaLaN_05615</name>
</gene>
<keyword evidence="1" id="KW-0547">Nucleotide-binding</keyword>
<evidence type="ECO:0000313" key="3">
    <source>
        <dbReference type="EMBL" id="GFH10324.1"/>
    </source>
</evidence>
<dbReference type="EMBL" id="BLLF01000306">
    <property type="protein sequence ID" value="GFH10324.1"/>
    <property type="molecule type" value="Genomic_DNA"/>
</dbReference>
<name>A0A699YU60_HAELA</name>
<protein>
    <submittedName>
        <fullName evidence="3">Uncharacterized protein</fullName>
    </submittedName>
</protein>
<dbReference type="InterPro" id="IPR000641">
    <property type="entry name" value="CbxX/CfxQ"/>
</dbReference>